<dbReference type="Proteomes" id="UP000807353">
    <property type="component" value="Unassembled WGS sequence"/>
</dbReference>
<reference evidence="2" key="1">
    <citation type="submission" date="2020-11" db="EMBL/GenBank/DDBJ databases">
        <authorList>
            <consortium name="DOE Joint Genome Institute"/>
            <person name="Ahrendt S."/>
            <person name="Riley R."/>
            <person name="Andreopoulos W."/>
            <person name="Labutti K."/>
            <person name="Pangilinan J."/>
            <person name="Ruiz-Duenas F.J."/>
            <person name="Barrasa J.M."/>
            <person name="Sanchez-Garcia M."/>
            <person name="Camarero S."/>
            <person name="Miyauchi S."/>
            <person name="Serrano A."/>
            <person name="Linde D."/>
            <person name="Babiker R."/>
            <person name="Drula E."/>
            <person name="Ayuso-Fernandez I."/>
            <person name="Pacheco R."/>
            <person name="Padilla G."/>
            <person name="Ferreira P."/>
            <person name="Barriuso J."/>
            <person name="Kellner H."/>
            <person name="Castanera R."/>
            <person name="Alfaro M."/>
            <person name="Ramirez L."/>
            <person name="Pisabarro A.G."/>
            <person name="Kuo A."/>
            <person name="Tritt A."/>
            <person name="Lipzen A."/>
            <person name="He G."/>
            <person name="Yan M."/>
            <person name="Ng V."/>
            <person name="Cullen D."/>
            <person name="Martin F."/>
            <person name="Rosso M.-N."/>
            <person name="Henrissat B."/>
            <person name="Hibbett D."/>
            <person name="Martinez A.T."/>
            <person name="Grigoriev I.V."/>
        </authorList>
    </citation>
    <scope>NUCLEOTIDE SEQUENCE</scope>
    <source>
        <strain evidence="2">CBS 247.69</strain>
    </source>
</reference>
<evidence type="ECO:0008006" key="4">
    <source>
        <dbReference type="Google" id="ProtNLM"/>
    </source>
</evidence>
<sequence length="261" mass="29132">MTFLASIPLDLVEEILGHLHGDITTLKTCSTVSLTFYHPSRKLLFSCVVLDTPNSLVNLHTLLNELPEVAALVQTLHLRTFFPTDDMGTILLSVSHRLQHLQNLTLGCNKGLSWSRFSTSNVTALETLIGLRSLRSLEISHVYAIPLPFFSIARGVRRLKMELVYIENVKSAKDAVHFAKLETLSLGSSVLFQKAISVAAPELRQLSVRGPHPSSLESAIQFINSTSNVIVDFSWSDFHFDSIREFIFFAIIAVLILLYLL</sequence>
<evidence type="ECO:0000256" key="1">
    <source>
        <dbReference type="SAM" id="Phobius"/>
    </source>
</evidence>
<accession>A0A9P5XZG7</accession>
<keyword evidence="1" id="KW-1133">Transmembrane helix</keyword>
<keyword evidence="1" id="KW-0472">Membrane</keyword>
<feature type="transmembrane region" description="Helical" evidence="1">
    <location>
        <begin position="243"/>
        <end position="260"/>
    </location>
</feature>
<comment type="caution">
    <text evidence="2">The sequence shown here is derived from an EMBL/GenBank/DDBJ whole genome shotgun (WGS) entry which is preliminary data.</text>
</comment>
<organism evidence="2 3">
    <name type="scientific">Collybia nuda</name>
    <dbReference type="NCBI Taxonomy" id="64659"/>
    <lineage>
        <taxon>Eukaryota</taxon>
        <taxon>Fungi</taxon>
        <taxon>Dikarya</taxon>
        <taxon>Basidiomycota</taxon>
        <taxon>Agaricomycotina</taxon>
        <taxon>Agaricomycetes</taxon>
        <taxon>Agaricomycetidae</taxon>
        <taxon>Agaricales</taxon>
        <taxon>Tricholomatineae</taxon>
        <taxon>Clitocybaceae</taxon>
        <taxon>Collybia</taxon>
    </lineage>
</organism>
<keyword evidence="1" id="KW-0812">Transmembrane</keyword>
<name>A0A9P5XZG7_9AGAR</name>
<proteinExistence type="predicted"/>
<gene>
    <name evidence="2" type="ORF">BDZ94DRAFT_1003155</name>
</gene>
<protein>
    <recommendedName>
        <fullName evidence="4">F-box domain-containing protein</fullName>
    </recommendedName>
</protein>
<evidence type="ECO:0000313" key="2">
    <source>
        <dbReference type="EMBL" id="KAF9459600.1"/>
    </source>
</evidence>
<dbReference type="AlphaFoldDB" id="A0A9P5XZG7"/>
<dbReference type="OrthoDB" id="2788229at2759"/>
<evidence type="ECO:0000313" key="3">
    <source>
        <dbReference type="Proteomes" id="UP000807353"/>
    </source>
</evidence>
<dbReference type="EMBL" id="MU150313">
    <property type="protein sequence ID" value="KAF9459600.1"/>
    <property type="molecule type" value="Genomic_DNA"/>
</dbReference>
<keyword evidence="3" id="KW-1185">Reference proteome</keyword>